<name>A0ABW6HWM9_9FLAO</name>
<dbReference type="EMBL" id="JBHZPZ010000006">
    <property type="protein sequence ID" value="MFE3867809.1"/>
    <property type="molecule type" value="Genomic_DNA"/>
</dbReference>
<dbReference type="PANTHER" id="PTHR30126">
    <property type="entry name" value="HTH-TYPE TRANSCRIPTIONAL REGULATOR"/>
    <property type="match status" value="1"/>
</dbReference>
<dbReference type="SUPFAM" id="SSF53850">
    <property type="entry name" value="Periplasmic binding protein-like II"/>
    <property type="match status" value="1"/>
</dbReference>
<dbReference type="Proteomes" id="UP001600109">
    <property type="component" value="Unassembled WGS sequence"/>
</dbReference>
<keyword evidence="2" id="KW-0805">Transcription regulation</keyword>
<keyword evidence="4" id="KW-0804">Transcription</keyword>
<protein>
    <submittedName>
        <fullName evidence="6">LysR family transcriptional regulator</fullName>
    </submittedName>
</protein>
<dbReference type="CDD" id="cd08420">
    <property type="entry name" value="PBP2_CysL_like"/>
    <property type="match status" value="1"/>
</dbReference>
<keyword evidence="7" id="KW-1185">Reference proteome</keyword>
<evidence type="ECO:0000256" key="2">
    <source>
        <dbReference type="ARBA" id="ARBA00023015"/>
    </source>
</evidence>
<dbReference type="SUPFAM" id="SSF46785">
    <property type="entry name" value="Winged helix' DNA-binding domain"/>
    <property type="match status" value="1"/>
</dbReference>
<comment type="similarity">
    <text evidence="1">Belongs to the LysR transcriptional regulatory family.</text>
</comment>
<evidence type="ECO:0000259" key="5">
    <source>
        <dbReference type="PROSITE" id="PS50931"/>
    </source>
</evidence>
<organism evidence="6 7">
    <name type="scientific">Flavobacterium xylosi</name>
    <dbReference type="NCBI Taxonomy" id="3230415"/>
    <lineage>
        <taxon>Bacteria</taxon>
        <taxon>Pseudomonadati</taxon>
        <taxon>Bacteroidota</taxon>
        <taxon>Flavobacteriia</taxon>
        <taxon>Flavobacteriales</taxon>
        <taxon>Flavobacteriaceae</taxon>
        <taxon>Flavobacterium</taxon>
    </lineage>
</organism>
<proteinExistence type="inferred from homology"/>
<dbReference type="Gene3D" id="1.10.10.10">
    <property type="entry name" value="Winged helix-like DNA-binding domain superfamily/Winged helix DNA-binding domain"/>
    <property type="match status" value="1"/>
</dbReference>
<comment type="caution">
    <text evidence="6">The sequence shown here is derived from an EMBL/GenBank/DDBJ whole genome shotgun (WGS) entry which is preliminary data.</text>
</comment>
<dbReference type="PANTHER" id="PTHR30126:SF39">
    <property type="entry name" value="HTH-TYPE TRANSCRIPTIONAL REGULATOR CYSL"/>
    <property type="match status" value="1"/>
</dbReference>
<dbReference type="InterPro" id="IPR000847">
    <property type="entry name" value="LysR_HTH_N"/>
</dbReference>
<feature type="domain" description="HTH lysR-type" evidence="5">
    <location>
        <begin position="1"/>
        <end position="57"/>
    </location>
</feature>
<dbReference type="PRINTS" id="PR00039">
    <property type="entry name" value="HTHLYSR"/>
</dbReference>
<evidence type="ECO:0000256" key="4">
    <source>
        <dbReference type="ARBA" id="ARBA00023163"/>
    </source>
</evidence>
<dbReference type="RefSeq" id="WP_379854468.1">
    <property type="nucleotide sequence ID" value="NZ_JBHZPZ010000006.1"/>
</dbReference>
<dbReference type="Pfam" id="PF00126">
    <property type="entry name" value="HTH_1"/>
    <property type="match status" value="1"/>
</dbReference>
<dbReference type="Pfam" id="PF03466">
    <property type="entry name" value="LysR_substrate"/>
    <property type="match status" value="1"/>
</dbReference>
<dbReference type="InterPro" id="IPR005119">
    <property type="entry name" value="LysR_subst-bd"/>
</dbReference>
<evidence type="ECO:0000256" key="1">
    <source>
        <dbReference type="ARBA" id="ARBA00009437"/>
    </source>
</evidence>
<keyword evidence="3" id="KW-0238">DNA-binding</keyword>
<dbReference type="InterPro" id="IPR036388">
    <property type="entry name" value="WH-like_DNA-bd_sf"/>
</dbReference>
<dbReference type="Gene3D" id="3.40.190.290">
    <property type="match status" value="1"/>
</dbReference>
<dbReference type="PROSITE" id="PS50931">
    <property type="entry name" value="HTH_LYSR"/>
    <property type="match status" value="1"/>
</dbReference>
<reference evidence="6 7" key="1">
    <citation type="submission" date="2024-06" db="EMBL/GenBank/DDBJ databases">
        <title>Flavobacterium spp. isolated from glacier.</title>
        <authorList>
            <person name="Han D."/>
        </authorList>
    </citation>
    <scope>NUCLEOTIDE SEQUENCE [LARGE SCALE GENOMIC DNA]</scope>
    <source>
        <strain evidence="6 7">LS2P90</strain>
    </source>
</reference>
<gene>
    <name evidence="6" type="ORF">ACFX5E_06935</name>
</gene>
<evidence type="ECO:0000256" key="3">
    <source>
        <dbReference type="ARBA" id="ARBA00023125"/>
    </source>
</evidence>
<evidence type="ECO:0000313" key="7">
    <source>
        <dbReference type="Proteomes" id="UP001600109"/>
    </source>
</evidence>
<sequence length="298" mass="34284">MDFRLKVFFTVANRLSFTKAATELFITQPAISKHIQELEEQYKIKLFDRNGSKILLTKAGELLLKHTKNIFEIYREIDFDLSALINQQQGTLRLGASTTISQYIIPPLLARFHQKLQDIKVTLLNGNTEQIESALLNKEIEIGIVEGQSKNQSIKYTKFLKDELVLVCNSKNPLVSKEEITKEDLKNMRFLMREQGSGTLEVIEYALRPFEIKLSQLTIEMQLGSTESIKSYLMNSDCVAFISIHAINNELKNNELTIIDVKNLMIERFFYIITLQGKTDSLSELFIKNIASYYNLKL</sequence>
<evidence type="ECO:0000313" key="6">
    <source>
        <dbReference type="EMBL" id="MFE3867809.1"/>
    </source>
</evidence>
<accession>A0ABW6HWM9</accession>
<dbReference type="InterPro" id="IPR036390">
    <property type="entry name" value="WH_DNA-bd_sf"/>
</dbReference>